<dbReference type="EMBL" id="CP104013">
    <property type="protein sequence ID" value="UYP45425.1"/>
    <property type="molecule type" value="Genomic_DNA"/>
</dbReference>
<dbReference type="EC" id="2.4.2.1" evidence="2"/>
<keyword evidence="2" id="KW-0328">Glycosyltransferase</keyword>
<dbReference type="CDD" id="cd09007">
    <property type="entry name" value="NP-I_spr0068"/>
    <property type="match status" value="1"/>
</dbReference>
<evidence type="ECO:0000313" key="2">
    <source>
        <dbReference type="EMBL" id="UYP45425.1"/>
    </source>
</evidence>
<dbReference type="Pfam" id="PF01048">
    <property type="entry name" value="PNP_UDP_1"/>
    <property type="match status" value="1"/>
</dbReference>
<proteinExistence type="predicted"/>
<sequence length="257" mass="28554">MEPKEFPILEFDPEKKAIINPDHFFKGVETPEVCIFPFYKKVINNLVDQNILHEIGHEKSLVLDPLPLYKMSHKGKSLAVVTPGLGAPFAASMLEFAIGMGCRKIIAVGSCGVLDPSIPADHLIVPSSAIREDGTSYHYFPPSREIAINPNMQTVIKSYLDKKNIKYLQGKTWTTDAFYRETPEKVKFRREEGAVAVEMEAAALAAVADFRGVSLGYILGAGDDVSGLEWDHRNLMKSMGFHEKLFWLAADIATTLL</sequence>
<evidence type="ECO:0000313" key="3">
    <source>
        <dbReference type="Proteomes" id="UP001208689"/>
    </source>
</evidence>
<protein>
    <submittedName>
        <fullName evidence="2">Purine nucleoside phosphorylase DeoD-type</fullName>
        <ecNumber evidence="2">2.4.2.1</ecNumber>
    </submittedName>
</protein>
<organism evidence="2 3">
    <name type="scientific">Candidatus Lokiarchaeum ossiferum</name>
    <dbReference type="NCBI Taxonomy" id="2951803"/>
    <lineage>
        <taxon>Archaea</taxon>
        <taxon>Promethearchaeati</taxon>
        <taxon>Promethearchaeota</taxon>
        <taxon>Promethearchaeia</taxon>
        <taxon>Promethearchaeales</taxon>
        <taxon>Promethearchaeaceae</taxon>
        <taxon>Candidatus Lokiarchaeum</taxon>
    </lineage>
</organism>
<dbReference type="GO" id="GO:0004731">
    <property type="term" value="F:purine-nucleoside phosphorylase activity"/>
    <property type="evidence" value="ECO:0007669"/>
    <property type="project" value="UniProtKB-EC"/>
</dbReference>
<dbReference type="Proteomes" id="UP001208689">
    <property type="component" value="Chromosome"/>
</dbReference>
<dbReference type="InterPro" id="IPR000845">
    <property type="entry name" value="Nucleoside_phosphorylase_d"/>
</dbReference>
<gene>
    <name evidence="2" type="ORF">NEF87_001710</name>
</gene>
<dbReference type="PANTHER" id="PTHR43691:SF11">
    <property type="entry name" value="FI09636P-RELATED"/>
    <property type="match status" value="1"/>
</dbReference>
<dbReference type="PANTHER" id="PTHR43691">
    <property type="entry name" value="URIDINE PHOSPHORYLASE"/>
    <property type="match status" value="1"/>
</dbReference>
<reference evidence="2" key="1">
    <citation type="submission" date="2022-09" db="EMBL/GenBank/DDBJ databases">
        <title>Actin cytoskeleton and complex cell architecture in an #Asgard archaeon.</title>
        <authorList>
            <person name="Ponce Toledo R.I."/>
            <person name="Schleper C."/>
            <person name="Rodrigues Oliveira T."/>
            <person name="Wollweber F."/>
            <person name="Xu J."/>
            <person name="Rittmann S."/>
            <person name="Klingl A."/>
            <person name="Pilhofer M."/>
        </authorList>
    </citation>
    <scope>NUCLEOTIDE SEQUENCE</scope>
    <source>
        <strain evidence="2">B-35</strain>
    </source>
</reference>
<keyword evidence="2" id="KW-0808">Transferase</keyword>
<keyword evidence="3" id="KW-1185">Reference proteome</keyword>
<evidence type="ECO:0000259" key="1">
    <source>
        <dbReference type="Pfam" id="PF01048"/>
    </source>
</evidence>
<dbReference type="Gene3D" id="3.40.50.1580">
    <property type="entry name" value="Nucleoside phosphorylase domain"/>
    <property type="match status" value="1"/>
</dbReference>
<dbReference type="InterPro" id="IPR035994">
    <property type="entry name" value="Nucleoside_phosphorylase_sf"/>
</dbReference>
<name>A0ABY6HPU4_9ARCH</name>
<dbReference type="SUPFAM" id="SSF53167">
    <property type="entry name" value="Purine and uridine phosphorylases"/>
    <property type="match status" value="1"/>
</dbReference>
<feature type="domain" description="Nucleoside phosphorylase" evidence="1">
    <location>
        <begin position="66"/>
        <end position="226"/>
    </location>
</feature>
<accession>A0ABY6HPU4</accession>